<proteinExistence type="predicted"/>
<name>A0A5B7Y4B1_LEVBR</name>
<reference evidence="1 2" key="1">
    <citation type="submission" date="2018-07" db="EMBL/GenBank/DDBJ databases">
        <authorList>
            <person name="Feyereisen M."/>
        </authorList>
    </citation>
    <scope>NUCLEOTIDE SEQUENCE [LARGE SCALE GENOMIC DNA]</scope>
    <source>
        <strain evidence="1 2">UCCLBBS449</strain>
    </source>
</reference>
<dbReference type="Proteomes" id="UP000307074">
    <property type="component" value="Chromosome"/>
</dbReference>
<accession>A0A5B7Y4B1</accession>
<organism evidence="1 2">
    <name type="scientific">Levilactobacillus brevis</name>
    <name type="common">Lactobacillus brevis</name>
    <dbReference type="NCBI Taxonomy" id="1580"/>
    <lineage>
        <taxon>Bacteria</taxon>
        <taxon>Bacillati</taxon>
        <taxon>Bacillota</taxon>
        <taxon>Bacilli</taxon>
        <taxon>Lactobacillales</taxon>
        <taxon>Lactobacillaceae</taxon>
        <taxon>Levilactobacillus</taxon>
    </lineage>
</organism>
<dbReference type="AlphaFoldDB" id="A0A5B7Y4B1"/>
<dbReference type="EMBL" id="CP031198">
    <property type="protein sequence ID" value="QCZ53949.1"/>
    <property type="molecule type" value="Genomic_DNA"/>
</dbReference>
<evidence type="ECO:0000313" key="1">
    <source>
        <dbReference type="EMBL" id="QCZ53949.1"/>
    </source>
</evidence>
<sequence>MGVLVVLTRVCSDWVTTVVVKMTEKKTGEAQLKASRKWAENHREQRRYISYKATAKRFIKIASDEDLATLAQLIKDRQDETR</sequence>
<gene>
    <name evidence="1" type="ORF">UCCLBBS449_2030</name>
</gene>
<evidence type="ECO:0000313" key="2">
    <source>
        <dbReference type="Proteomes" id="UP000307074"/>
    </source>
</evidence>
<protein>
    <submittedName>
        <fullName evidence="1">Uncharacterized protein</fullName>
    </submittedName>
</protein>